<feature type="coiled-coil region" evidence="1">
    <location>
        <begin position="181"/>
        <end position="253"/>
    </location>
</feature>
<keyword evidence="4" id="KW-1185">Reference proteome</keyword>
<accession>A0A8J4X1A7</accession>
<evidence type="ECO:0000256" key="2">
    <source>
        <dbReference type="SAM" id="Phobius"/>
    </source>
</evidence>
<organism evidence="3 4">
    <name type="scientific">Clarias magur</name>
    <name type="common">Asian catfish</name>
    <name type="synonym">Macropteronotus magur</name>
    <dbReference type="NCBI Taxonomy" id="1594786"/>
    <lineage>
        <taxon>Eukaryota</taxon>
        <taxon>Metazoa</taxon>
        <taxon>Chordata</taxon>
        <taxon>Craniata</taxon>
        <taxon>Vertebrata</taxon>
        <taxon>Euteleostomi</taxon>
        <taxon>Actinopterygii</taxon>
        <taxon>Neopterygii</taxon>
        <taxon>Teleostei</taxon>
        <taxon>Ostariophysi</taxon>
        <taxon>Siluriformes</taxon>
        <taxon>Clariidae</taxon>
        <taxon>Clarias</taxon>
    </lineage>
</organism>
<sequence>MTQIYSSEVVLKNTAEAVIVPLTDGVSSLNRVYEALIKPDVDPVTGQRSNYDYIREQIVQAHQHLERSEHVVSSGLKSLDENLARLIQDQGKLENDKRRTETHLANLTTQQASNQSLKVHFQGAVEQAGRNLESINKRIQTQKRRRRQGKLLRGIGVGLLAVPVAGWVAGGALAINGENRRSDASHAIREAEEEVRRYDAEVRNYERRVEEYQSWISQTYHDINQKNQVLDQMHKAIQEVKKQIEAVAEFQRKVRSAVELLGALSGKANVVERQTRRFILPEPVMRVLEDVMNTVEQITGNKILCNNDLPRLIHEMKENHQHLAAISGYAV</sequence>
<keyword evidence="2" id="KW-0472">Membrane</keyword>
<feature type="transmembrane region" description="Helical" evidence="2">
    <location>
        <begin position="151"/>
        <end position="175"/>
    </location>
</feature>
<proteinExistence type="predicted"/>
<evidence type="ECO:0000313" key="3">
    <source>
        <dbReference type="EMBL" id="KAF5890073.1"/>
    </source>
</evidence>
<dbReference type="Proteomes" id="UP000727407">
    <property type="component" value="Unassembled WGS sequence"/>
</dbReference>
<dbReference type="Gene3D" id="1.20.1170.10">
    <property type="match status" value="1"/>
</dbReference>
<gene>
    <name evidence="3" type="ORF">DAT39_020225</name>
</gene>
<evidence type="ECO:0000256" key="1">
    <source>
        <dbReference type="SAM" id="Coils"/>
    </source>
</evidence>
<protein>
    <submittedName>
        <fullName evidence="3">Cancer-associated 1 protein-like isoform X2</fullName>
    </submittedName>
</protein>
<keyword evidence="1" id="KW-0175">Coiled coil</keyword>
<keyword evidence="2" id="KW-1133">Transmembrane helix</keyword>
<name>A0A8J4X1A7_CLAMG</name>
<dbReference type="EMBL" id="QNUK01000728">
    <property type="protein sequence ID" value="KAF5890073.1"/>
    <property type="molecule type" value="Genomic_DNA"/>
</dbReference>
<keyword evidence="2" id="KW-0812">Transmembrane</keyword>
<comment type="caution">
    <text evidence="3">The sequence shown here is derived from an EMBL/GenBank/DDBJ whole genome shotgun (WGS) entry which is preliminary data.</text>
</comment>
<reference evidence="3" key="1">
    <citation type="submission" date="2020-07" db="EMBL/GenBank/DDBJ databases">
        <title>Clarias magur genome sequencing, assembly and annotation.</title>
        <authorList>
            <person name="Kushwaha B."/>
            <person name="Kumar R."/>
            <person name="Das P."/>
            <person name="Joshi C.G."/>
            <person name="Kumar D."/>
            <person name="Nagpure N.S."/>
            <person name="Pandey M."/>
            <person name="Agarwal S."/>
            <person name="Srivastava S."/>
            <person name="Singh M."/>
            <person name="Sahoo L."/>
            <person name="Jayasankar P."/>
            <person name="Meher P.K."/>
            <person name="Koringa P.G."/>
            <person name="Iquebal M.A."/>
            <person name="Das S.P."/>
            <person name="Bit A."/>
            <person name="Patnaik S."/>
            <person name="Patel N."/>
            <person name="Shah T.M."/>
            <person name="Hinsu A."/>
            <person name="Jena J.K."/>
        </authorList>
    </citation>
    <scope>NUCLEOTIDE SEQUENCE</scope>
    <source>
        <strain evidence="3">CIFAMagur01</strain>
        <tissue evidence="3">Testis</tissue>
    </source>
</reference>
<dbReference type="AlphaFoldDB" id="A0A8J4X1A7"/>
<evidence type="ECO:0000313" key="4">
    <source>
        <dbReference type="Proteomes" id="UP000727407"/>
    </source>
</evidence>
<dbReference type="OrthoDB" id="10260387at2759"/>